<dbReference type="Proteomes" id="UP000093561">
    <property type="component" value="Unassembled WGS sequence"/>
</dbReference>
<protein>
    <submittedName>
        <fullName evidence="2">Uncharacterized protein</fullName>
    </submittedName>
</protein>
<reference evidence="1" key="2">
    <citation type="journal article" date="2016" name="Mol. Ecol.">
        <title>Population genomics of the filarial nematode parasite Wuchereria bancrofti from mosquitoes.</title>
        <authorList>
            <person name="Small S.T."/>
            <person name="Reimer L.J."/>
            <person name="Tisch D.J."/>
            <person name="King C.L."/>
            <person name="Christensen B.M."/>
            <person name="Siba P.M."/>
            <person name="Kazura J.W."/>
            <person name="Serre D."/>
            <person name="Zimmerman P.A."/>
        </authorList>
    </citation>
    <scope>NUCLEOTIDE SEQUENCE</scope>
    <source>
        <strain evidence="1">pt0022</strain>
    </source>
</reference>
<reference evidence="2" key="3">
    <citation type="submission" date="2024-02" db="UniProtKB">
        <authorList>
            <consortium name="WormBaseParasite"/>
        </authorList>
    </citation>
    <scope>IDENTIFICATION</scope>
    <source>
        <strain evidence="2">pt0022</strain>
    </source>
</reference>
<dbReference type="WBParaSite" id="mrna-Wban_07974">
    <property type="protein sequence ID" value="mrna-Wban_07974"/>
    <property type="gene ID" value="Wban_07974"/>
</dbReference>
<sequence length="108" mass="11978">MANLADSVTTQMKKVNIDVESQCFATEEFKNGSEMCRPSMNSNSDRAQIKNYKGVTTSEMKLIVIIVVLTKSEAVHNKEEVSIIFPILKDMLSGTKRKVGKITSGKVH</sequence>
<evidence type="ECO:0000313" key="1">
    <source>
        <dbReference type="Proteomes" id="UP000093561"/>
    </source>
</evidence>
<accession>A0AAF5PZT3</accession>
<name>A0AAF5PZT3_WUCBA</name>
<organism evidence="1 2">
    <name type="scientific">Wuchereria bancrofti</name>
    <dbReference type="NCBI Taxonomy" id="6293"/>
    <lineage>
        <taxon>Eukaryota</taxon>
        <taxon>Metazoa</taxon>
        <taxon>Ecdysozoa</taxon>
        <taxon>Nematoda</taxon>
        <taxon>Chromadorea</taxon>
        <taxon>Rhabditida</taxon>
        <taxon>Spirurina</taxon>
        <taxon>Spiruromorpha</taxon>
        <taxon>Filarioidea</taxon>
        <taxon>Onchocercidae</taxon>
        <taxon>Wuchereria</taxon>
    </lineage>
</organism>
<dbReference type="AlphaFoldDB" id="A0AAF5PZT3"/>
<proteinExistence type="predicted"/>
<evidence type="ECO:0000313" key="2">
    <source>
        <dbReference type="WBParaSite" id="mrna-Wban_07974"/>
    </source>
</evidence>
<reference evidence="1" key="1">
    <citation type="submission" date="2015-03" db="EMBL/GenBank/DDBJ databases">
        <title>Wuchereria bancrofti Genome Sequencing Papua New Guinea Strain.</title>
        <authorList>
            <person name="Small S.T."/>
            <person name="Serre D."/>
            <person name="Zimmerman P.A."/>
        </authorList>
    </citation>
    <scope>NUCLEOTIDE SEQUENCE [LARGE SCALE GENOMIC DNA]</scope>
    <source>
        <strain evidence="1">pt0022</strain>
    </source>
</reference>